<dbReference type="OrthoDB" id="2801544at2759"/>
<protein>
    <recommendedName>
        <fullName evidence="15">DNA annealing helicase and endonuclease ZRANB3</fullName>
    </recommendedName>
</protein>
<evidence type="ECO:0000256" key="1">
    <source>
        <dbReference type="ARBA" id="ARBA00022723"/>
    </source>
</evidence>
<dbReference type="InterPro" id="IPR000330">
    <property type="entry name" value="SNF2_N"/>
</dbReference>
<gene>
    <name evidence="13" type="ORF">C0Q70_14119</name>
</gene>
<feature type="domain" description="Helicase C-terminal" evidence="12">
    <location>
        <begin position="294"/>
        <end position="462"/>
    </location>
</feature>
<keyword evidence="14" id="KW-1185">Reference proteome</keyword>
<dbReference type="CDD" id="cd18793">
    <property type="entry name" value="SF2_C_SNF"/>
    <property type="match status" value="1"/>
</dbReference>
<dbReference type="SUPFAM" id="SSF52540">
    <property type="entry name" value="P-loop containing nucleoside triphosphate hydrolases"/>
    <property type="match status" value="2"/>
</dbReference>
<keyword evidence="5" id="KW-0347">Helicase</keyword>
<dbReference type="Pfam" id="PF00176">
    <property type="entry name" value="SNF2-rel_dom"/>
    <property type="match status" value="1"/>
</dbReference>
<keyword evidence="2" id="KW-0547">Nucleotide-binding</keyword>
<proteinExistence type="predicted"/>
<dbReference type="SMART" id="SM00487">
    <property type="entry name" value="DEXDc"/>
    <property type="match status" value="1"/>
</dbReference>
<dbReference type="InterPro" id="IPR003615">
    <property type="entry name" value="HNH_nuc"/>
</dbReference>
<dbReference type="PANTHER" id="PTHR45766">
    <property type="entry name" value="DNA ANNEALING HELICASE AND ENDONUCLEASE ZRANB3 FAMILY MEMBER"/>
    <property type="match status" value="1"/>
</dbReference>
<dbReference type="InterPro" id="IPR001876">
    <property type="entry name" value="Znf_RanBP2"/>
</dbReference>
<dbReference type="GO" id="GO:0003676">
    <property type="term" value="F:nucleic acid binding"/>
    <property type="evidence" value="ECO:0007669"/>
    <property type="project" value="InterPro"/>
</dbReference>
<comment type="caution">
    <text evidence="13">The sequence shown here is derived from an EMBL/GenBank/DDBJ whole genome shotgun (WGS) entry which is preliminary data.</text>
</comment>
<evidence type="ECO:0000256" key="6">
    <source>
        <dbReference type="ARBA" id="ARBA00022833"/>
    </source>
</evidence>
<dbReference type="GO" id="GO:0043596">
    <property type="term" value="C:nuclear replication fork"/>
    <property type="evidence" value="ECO:0007669"/>
    <property type="project" value="TreeGrafter"/>
</dbReference>
<dbReference type="GO" id="GO:0005524">
    <property type="term" value="F:ATP binding"/>
    <property type="evidence" value="ECO:0007669"/>
    <property type="project" value="UniProtKB-KW"/>
</dbReference>
<keyword evidence="6" id="KW-0862">Zinc</keyword>
<evidence type="ECO:0000256" key="2">
    <source>
        <dbReference type="ARBA" id="ARBA00022741"/>
    </source>
</evidence>
<dbReference type="PROSITE" id="PS50199">
    <property type="entry name" value="ZF_RANBP2_2"/>
    <property type="match status" value="1"/>
</dbReference>
<dbReference type="PROSITE" id="PS51194">
    <property type="entry name" value="HELICASE_CTER"/>
    <property type="match status" value="1"/>
</dbReference>
<dbReference type="GO" id="GO:0031297">
    <property type="term" value="P:replication fork processing"/>
    <property type="evidence" value="ECO:0007669"/>
    <property type="project" value="TreeGrafter"/>
</dbReference>
<dbReference type="InterPro" id="IPR038718">
    <property type="entry name" value="SNF2-like_sf"/>
</dbReference>
<dbReference type="PANTHER" id="PTHR45766:SF3">
    <property type="entry name" value="DNA ANNEALING HELICASE AND ENDONUCLEASE ZRANB3"/>
    <property type="match status" value="1"/>
</dbReference>
<evidence type="ECO:0000256" key="5">
    <source>
        <dbReference type="ARBA" id="ARBA00022806"/>
    </source>
</evidence>
<evidence type="ECO:0008006" key="15">
    <source>
        <dbReference type="Google" id="ProtNLM"/>
    </source>
</evidence>
<feature type="domain" description="RanBP2-type" evidence="10">
    <location>
        <begin position="678"/>
        <end position="707"/>
    </location>
</feature>
<dbReference type="Gene3D" id="3.40.50.300">
    <property type="entry name" value="P-loop containing nucleotide triphosphate hydrolases"/>
    <property type="match status" value="1"/>
</dbReference>
<dbReference type="Gene3D" id="2.30.30.380">
    <property type="entry name" value="Zn-finger domain of Sec23/24"/>
    <property type="match status" value="1"/>
</dbReference>
<dbReference type="STRING" id="400727.A0A2T7NZ46"/>
<dbReference type="GO" id="GO:0004520">
    <property type="term" value="F:DNA endonuclease activity"/>
    <property type="evidence" value="ECO:0007669"/>
    <property type="project" value="TreeGrafter"/>
</dbReference>
<dbReference type="GO" id="GO:0008270">
    <property type="term" value="F:zinc ion binding"/>
    <property type="evidence" value="ECO:0007669"/>
    <property type="project" value="UniProtKB-KW"/>
</dbReference>
<organism evidence="13 14">
    <name type="scientific">Pomacea canaliculata</name>
    <name type="common">Golden apple snail</name>
    <dbReference type="NCBI Taxonomy" id="400727"/>
    <lineage>
        <taxon>Eukaryota</taxon>
        <taxon>Metazoa</taxon>
        <taxon>Spiralia</taxon>
        <taxon>Lophotrochozoa</taxon>
        <taxon>Mollusca</taxon>
        <taxon>Gastropoda</taxon>
        <taxon>Caenogastropoda</taxon>
        <taxon>Architaenioglossa</taxon>
        <taxon>Ampullarioidea</taxon>
        <taxon>Ampullariidae</taxon>
        <taxon>Pomacea</taxon>
    </lineage>
</organism>
<dbReference type="Gene3D" id="3.40.50.10810">
    <property type="entry name" value="Tandem AAA-ATPase domain"/>
    <property type="match status" value="1"/>
</dbReference>
<keyword evidence="4" id="KW-0378">Hydrolase</keyword>
<reference evidence="13 14" key="1">
    <citation type="submission" date="2018-04" db="EMBL/GenBank/DDBJ databases">
        <title>The genome of golden apple snail Pomacea canaliculata provides insight into stress tolerance and invasive adaptation.</title>
        <authorList>
            <person name="Liu C."/>
            <person name="Liu B."/>
            <person name="Ren Y."/>
            <person name="Zhang Y."/>
            <person name="Wang H."/>
            <person name="Li S."/>
            <person name="Jiang F."/>
            <person name="Yin L."/>
            <person name="Zhang G."/>
            <person name="Qian W."/>
            <person name="Fan W."/>
        </authorList>
    </citation>
    <scope>NUCLEOTIDE SEQUENCE [LARGE SCALE GENOMIC DNA]</scope>
    <source>
        <strain evidence="13">SZHN2017</strain>
        <tissue evidence="13">Muscle</tissue>
    </source>
</reference>
<keyword evidence="1" id="KW-0479">Metal-binding</keyword>
<dbReference type="GO" id="GO:0016787">
    <property type="term" value="F:hydrolase activity"/>
    <property type="evidence" value="ECO:0007669"/>
    <property type="project" value="UniProtKB-KW"/>
</dbReference>
<dbReference type="CDD" id="cd18010">
    <property type="entry name" value="DEXHc_HARP_SMARCAL1"/>
    <property type="match status" value="1"/>
</dbReference>
<keyword evidence="3 8" id="KW-0863">Zinc-finger</keyword>
<evidence type="ECO:0000256" key="7">
    <source>
        <dbReference type="ARBA" id="ARBA00022840"/>
    </source>
</evidence>
<dbReference type="InterPro" id="IPR014001">
    <property type="entry name" value="Helicase_ATP-bd"/>
</dbReference>
<evidence type="ECO:0000256" key="3">
    <source>
        <dbReference type="ARBA" id="ARBA00022771"/>
    </source>
</evidence>
<dbReference type="GO" id="GO:0004386">
    <property type="term" value="F:helicase activity"/>
    <property type="evidence" value="ECO:0007669"/>
    <property type="project" value="UniProtKB-KW"/>
</dbReference>
<dbReference type="EMBL" id="PZQS01000008">
    <property type="protein sequence ID" value="PVD26442.1"/>
    <property type="molecule type" value="Genomic_DNA"/>
</dbReference>
<evidence type="ECO:0000256" key="8">
    <source>
        <dbReference type="PROSITE-ProRule" id="PRU00322"/>
    </source>
</evidence>
<dbReference type="SUPFAM" id="SSF90209">
    <property type="entry name" value="Ran binding protein zinc finger-like"/>
    <property type="match status" value="1"/>
</dbReference>
<evidence type="ECO:0000259" key="12">
    <source>
        <dbReference type="PROSITE" id="PS51194"/>
    </source>
</evidence>
<dbReference type="GO" id="GO:0006281">
    <property type="term" value="P:DNA repair"/>
    <property type="evidence" value="ECO:0007669"/>
    <property type="project" value="TreeGrafter"/>
</dbReference>
<dbReference type="InterPro" id="IPR036443">
    <property type="entry name" value="Znf_RanBP2_sf"/>
</dbReference>
<dbReference type="AlphaFoldDB" id="A0A2T7NZ46"/>
<feature type="domain" description="Helicase ATP-binding" evidence="11">
    <location>
        <begin position="1"/>
        <end position="149"/>
    </location>
</feature>
<sequence length="1251" mass="139465">MGLGKTLQAIAVAAYYKEAWPLLIIVPSSLRYVWIEELEKWLPDIHPLQIHLIQGGFDTGGIHDAKVTLVTYGLLSSKSSTSMKEVLAARQFQTVICDECHYFKNSRTECWKAVEPLATAAKHCILLSGTPALARPAELFTQISVLLPKKFGSWWSFTKQYCAGHWEYFGKKRQWRADGASNLEELQSRLQTVMIRREKKDVLTQLPEKQRQKILFHLKDSQTKKEILTLFSELKPLLKKSKSSLAVNLLGTMGNTANGDPASMTNADGEHRGTVILGHIQQLYKLTGEAKIGPVREYIQMLCENPHLKFLIFCYHHCMMDGVQEVLRNKKVKFIRIDGSTKPSDRQMYVQQFQNDEDTRVAILSILAAGVGLTLTAAKLVVFAELYWTPGLMVQCEDRAHRIGQTDNVPIHYLVAQDTMDEWVWAAVCRKTLVTSAALTGKSQALNAQPGDKFQVELLSSADCYSSEDIRPCQDLDSLLQSQQLPDQKSILDFFMPKSHLCQTACGHEDCRQTGTISSALGSPSDVSTIHKKAQKKSHTRLKSPVHLSYGSDGTQGVVLIETSDSDLSEDFQEVPFSLRTRKRKVKTCWGEDEMQFTHGDSEVFDKTAPKVSGDMVNVQEREVVKVMQTESTRKSSSPSSQIGSLRGKSLNGQGAPLASLSKSSSEEQNELCEQKHQPDDWSCSVCTFSNHSLLPFCEMCDTPRKKKRKAGFHMDEHHPGQSSILQSSDAALSSSIAACSPLSKTKKSALLQGENTQSRKNGLDYLRSSPALKSSYTNDFETVASDSLQQQSSDKPDVQITVMDNKDQNTDSPHIGEFARRDLLEGYVVELPSVCSPNSHGASESYKSDSCKTGSGQNSFAVSPKAPKLIRCKSSESGGPSSPETLQSLCGVLDDRNTSSNGVVHKFFHFCCSVYTGRVYIFNESEESLKANFLPLDVELGNLNDLPSFLHHPHHLHLLQTFVRQWNSLTDTKRHLIRKKCVMFRNPLAAYDTVRTDNSNNRQRYKTKDDGLIEAIEKAGELKGYIRKISKNSKTSHIPVKSCTVTSSPTTDKSEILSGTSHGAAGTFQVLSASGDPLCLQCQKPCSIFTSSINVSKADHAWKTRFCSHLCADAHWMKTSTSYIRSTIYDIQHGVCQLCQFDAHSFFCRIRDTKDHRKRAEMISQSKFARTGVDRKKQMITKPSEGLFWHVDHIRPVWEGGGQCDIDNLRTLCTPCHLLVTSQQAGKCATIRRLSSAARSGDITAFFKKS</sequence>
<evidence type="ECO:0000256" key="9">
    <source>
        <dbReference type="SAM" id="MobiDB-lite"/>
    </source>
</evidence>
<evidence type="ECO:0000259" key="10">
    <source>
        <dbReference type="PROSITE" id="PS50199"/>
    </source>
</evidence>
<dbReference type="InterPro" id="IPR049730">
    <property type="entry name" value="SNF2/RAD54-like_C"/>
</dbReference>
<dbReference type="CDD" id="cd00085">
    <property type="entry name" value="HNHc"/>
    <property type="match status" value="1"/>
</dbReference>
<dbReference type="Pfam" id="PF00271">
    <property type="entry name" value="Helicase_C"/>
    <property type="match status" value="1"/>
</dbReference>
<evidence type="ECO:0000313" key="13">
    <source>
        <dbReference type="EMBL" id="PVD26442.1"/>
    </source>
</evidence>
<dbReference type="PROSITE" id="PS01358">
    <property type="entry name" value="ZF_RANBP2_1"/>
    <property type="match status" value="1"/>
</dbReference>
<keyword evidence="7" id="KW-0067">ATP-binding</keyword>
<dbReference type="SMART" id="SM00507">
    <property type="entry name" value="HNHc"/>
    <property type="match status" value="1"/>
</dbReference>
<dbReference type="SMART" id="SM00490">
    <property type="entry name" value="HELICc"/>
    <property type="match status" value="1"/>
</dbReference>
<name>A0A2T7NZ46_POMCA</name>
<dbReference type="InterPro" id="IPR002711">
    <property type="entry name" value="HNH"/>
</dbReference>
<dbReference type="InterPro" id="IPR001650">
    <property type="entry name" value="Helicase_C-like"/>
</dbReference>
<evidence type="ECO:0000313" key="14">
    <source>
        <dbReference type="Proteomes" id="UP000245119"/>
    </source>
</evidence>
<accession>A0A2T7NZ46</accession>
<feature type="region of interest" description="Disordered" evidence="9">
    <location>
        <begin position="628"/>
        <end position="674"/>
    </location>
</feature>
<dbReference type="Pfam" id="PF01844">
    <property type="entry name" value="HNH"/>
    <property type="match status" value="1"/>
</dbReference>
<dbReference type="Proteomes" id="UP000245119">
    <property type="component" value="Linkage Group LG8"/>
</dbReference>
<dbReference type="PROSITE" id="PS51192">
    <property type="entry name" value="HELICASE_ATP_BIND_1"/>
    <property type="match status" value="1"/>
</dbReference>
<evidence type="ECO:0000259" key="11">
    <source>
        <dbReference type="PROSITE" id="PS51192"/>
    </source>
</evidence>
<dbReference type="SMART" id="SM00547">
    <property type="entry name" value="ZnF_RBZ"/>
    <property type="match status" value="1"/>
</dbReference>
<dbReference type="InterPro" id="IPR027417">
    <property type="entry name" value="P-loop_NTPase"/>
</dbReference>
<dbReference type="Gene3D" id="1.10.30.50">
    <property type="match status" value="1"/>
</dbReference>
<evidence type="ECO:0000256" key="4">
    <source>
        <dbReference type="ARBA" id="ARBA00022801"/>
    </source>
</evidence>